<accession>A0AAD9EHL9</accession>
<evidence type="ECO:0000256" key="1">
    <source>
        <dbReference type="SAM" id="MobiDB-lite"/>
    </source>
</evidence>
<dbReference type="Gene3D" id="3.30.710.10">
    <property type="entry name" value="Potassium Channel Kv1.1, Chain A"/>
    <property type="match status" value="1"/>
</dbReference>
<comment type="caution">
    <text evidence="3">The sequence shown here is derived from an EMBL/GenBank/DDBJ whole genome shotgun (WGS) entry which is preliminary data.</text>
</comment>
<dbReference type="InterPro" id="IPR011333">
    <property type="entry name" value="SKP1/BTB/POZ_sf"/>
</dbReference>
<evidence type="ECO:0000313" key="4">
    <source>
        <dbReference type="Proteomes" id="UP001243330"/>
    </source>
</evidence>
<dbReference type="AlphaFoldDB" id="A0AAD9EHL9"/>
<proteinExistence type="predicted"/>
<organism evidence="3 4">
    <name type="scientific">Colletotrichum chrysophilum</name>
    <dbReference type="NCBI Taxonomy" id="1836956"/>
    <lineage>
        <taxon>Eukaryota</taxon>
        <taxon>Fungi</taxon>
        <taxon>Dikarya</taxon>
        <taxon>Ascomycota</taxon>
        <taxon>Pezizomycotina</taxon>
        <taxon>Sordariomycetes</taxon>
        <taxon>Hypocreomycetidae</taxon>
        <taxon>Glomerellales</taxon>
        <taxon>Glomerellaceae</taxon>
        <taxon>Colletotrichum</taxon>
        <taxon>Colletotrichum gloeosporioides species complex</taxon>
    </lineage>
</organism>
<name>A0AAD9EHL9_9PEZI</name>
<evidence type="ECO:0000259" key="2">
    <source>
        <dbReference type="PROSITE" id="PS50097"/>
    </source>
</evidence>
<dbReference type="Proteomes" id="UP001243330">
    <property type="component" value="Unassembled WGS sequence"/>
</dbReference>
<sequence length="282" mass="32616">MQSPIMESCEDNESKASAPTSTDSEDVPDFEFDINCEEAWTFLVETSDTSPGPSQVFLIAEDKKFSVRENILIKHSKYFERSLRNPRFVESQTKTFTFDDIKAVHLGVYLHLVYCQIFGQAGDVPYFGEPERCIWFPGHFEIYQLCDRFLNKDLAVAVWEGLKCYLILEPSIWNDSYVSEEYETFSSFYIKSLSQCFKLLDPTNDTDKRLGRAIIYSLCHCVPIAASQECLRLIQGNHRLLFEVASCYAGMLQEAKKDPKPLKKPKHWVARGMWRQTLPLRQ</sequence>
<evidence type="ECO:0000313" key="3">
    <source>
        <dbReference type="EMBL" id="KAK1848805.1"/>
    </source>
</evidence>
<feature type="region of interest" description="Disordered" evidence="1">
    <location>
        <begin position="1"/>
        <end position="27"/>
    </location>
</feature>
<dbReference type="Pfam" id="PF00651">
    <property type="entry name" value="BTB"/>
    <property type="match status" value="1"/>
</dbReference>
<dbReference type="EMBL" id="JAQOWY010000161">
    <property type="protein sequence ID" value="KAK1848805.1"/>
    <property type="molecule type" value="Genomic_DNA"/>
</dbReference>
<keyword evidence="4" id="KW-1185">Reference proteome</keyword>
<dbReference type="PROSITE" id="PS50097">
    <property type="entry name" value="BTB"/>
    <property type="match status" value="1"/>
</dbReference>
<dbReference type="SUPFAM" id="SSF54695">
    <property type="entry name" value="POZ domain"/>
    <property type="match status" value="1"/>
</dbReference>
<feature type="domain" description="BTB" evidence="2">
    <location>
        <begin position="54"/>
        <end position="114"/>
    </location>
</feature>
<dbReference type="InterPro" id="IPR000210">
    <property type="entry name" value="BTB/POZ_dom"/>
</dbReference>
<reference evidence="3" key="1">
    <citation type="submission" date="2023-01" db="EMBL/GenBank/DDBJ databases">
        <title>Colletotrichum chrysophilum M932 genome sequence.</title>
        <authorList>
            <person name="Baroncelli R."/>
        </authorList>
    </citation>
    <scope>NUCLEOTIDE SEQUENCE</scope>
    <source>
        <strain evidence="3">M932</strain>
    </source>
</reference>
<protein>
    <recommendedName>
        <fullName evidence="2">BTB domain-containing protein</fullName>
    </recommendedName>
</protein>
<gene>
    <name evidence="3" type="ORF">CCHR01_08570</name>
</gene>